<keyword evidence="6" id="KW-0158">Chromosome</keyword>
<evidence type="ECO:0000256" key="14">
    <source>
        <dbReference type="ARBA" id="ARBA00023306"/>
    </source>
</evidence>
<feature type="compositionally biased region" description="Acidic residues" evidence="16">
    <location>
        <begin position="493"/>
        <end position="507"/>
    </location>
</feature>
<proteinExistence type="inferred from homology"/>
<keyword evidence="11" id="KW-0995">Kinetochore</keyword>
<evidence type="ECO:0000313" key="17">
    <source>
        <dbReference type="EMBL" id="KAK0466190.1"/>
    </source>
</evidence>
<dbReference type="RefSeq" id="XP_060337017.1">
    <property type="nucleotide sequence ID" value="XM_060483574.1"/>
</dbReference>
<dbReference type="Pfam" id="PF08655">
    <property type="entry name" value="DASH_Ask1"/>
    <property type="match status" value="1"/>
</dbReference>
<dbReference type="GO" id="GO:0072686">
    <property type="term" value="C:mitotic spindle"/>
    <property type="evidence" value="ECO:0007669"/>
    <property type="project" value="InterPro"/>
</dbReference>
<comment type="similarity">
    <text evidence="4">Belongs to the DASH complex ASK1 family.</text>
</comment>
<dbReference type="GeneID" id="85367122"/>
<evidence type="ECO:0000256" key="16">
    <source>
        <dbReference type="SAM" id="MobiDB-lite"/>
    </source>
</evidence>
<feature type="region of interest" description="Disordered" evidence="16">
    <location>
        <begin position="488"/>
        <end position="507"/>
    </location>
</feature>
<keyword evidence="14" id="KW-0131">Cell cycle</keyword>
<feature type="compositionally biased region" description="Polar residues" evidence="16">
    <location>
        <begin position="121"/>
        <end position="140"/>
    </location>
</feature>
<feature type="compositionally biased region" description="Low complexity" evidence="16">
    <location>
        <begin position="177"/>
        <end position="191"/>
    </location>
</feature>
<comment type="caution">
    <text evidence="17">The sequence shown here is derived from an EMBL/GenBank/DDBJ whole genome shotgun (WGS) entry which is preliminary data.</text>
</comment>
<feature type="region of interest" description="Disordered" evidence="16">
    <location>
        <begin position="620"/>
        <end position="640"/>
    </location>
</feature>
<dbReference type="PANTHER" id="PTHR28200:SF1">
    <property type="entry name" value="DASH COMPLEX SUBUNIT ASK1"/>
    <property type="match status" value="1"/>
</dbReference>
<keyword evidence="8" id="KW-0132">Cell division</keyword>
<dbReference type="GO" id="GO:0005874">
    <property type="term" value="C:microtubule"/>
    <property type="evidence" value="ECO:0007669"/>
    <property type="project" value="UniProtKB-KW"/>
</dbReference>
<dbReference type="GO" id="GO:0008608">
    <property type="term" value="P:attachment of spindle microtubules to kinetochore"/>
    <property type="evidence" value="ECO:0007669"/>
    <property type="project" value="InterPro"/>
</dbReference>
<reference evidence="17" key="1">
    <citation type="submission" date="2023-06" db="EMBL/GenBank/DDBJ databases">
        <authorList>
            <consortium name="Lawrence Berkeley National Laboratory"/>
            <person name="Ahrendt S."/>
            <person name="Sahu N."/>
            <person name="Indic B."/>
            <person name="Wong-Bajracharya J."/>
            <person name="Merenyi Z."/>
            <person name="Ke H.-M."/>
            <person name="Monk M."/>
            <person name="Kocsube S."/>
            <person name="Drula E."/>
            <person name="Lipzen A."/>
            <person name="Balint B."/>
            <person name="Henrissat B."/>
            <person name="Andreopoulos B."/>
            <person name="Martin F.M."/>
            <person name="Harder C.B."/>
            <person name="Rigling D."/>
            <person name="Ford K.L."/>
            <person name="Foster G.D."/>
            <person name="Pangilinan J."/>
            <person name="Papanicolaou A."/>
            <person name="Barry K."/>
            <person name="LaButti K."/>
            <person name="Viragh M."/>
            <person name="Koriabine M."/>
            <person name="Yan M."/>
            <person name="Riley R."/>
            <person name="Champramary S."/>
            <person name="Plett K.L."/>
            <person name="Tsai I.J."/>
            <person name="Slot J."/>
            <person name="Sipos G."/>
            <person name="Plett J."/>
            <person name="Nagy L.G."/>
            <person name="Grigoriev I.V."/>
        </authorList>
    </citation>
    <scope>NUCLEOTIDE SEQUENCE</scope>
    <source>
        <strain evidence="17">CCBAS 213</strain>
    </source>
</reference>
<keyword evidence="7" id="KW-0963">Cytoplasm</keyword>
<keyword evidence="9" id="KW-0493">Microtubule</keyword>
<dbReference type="PANTHER" id="PTHR28200">
    <property type="entry name" value="DASH COMPLEX SUBUNIT ASK1"/>
    <property type="match status" value="1"/>
</dbReference>
<gene>
    <name evidence="17" type="ORF">EV420DRAFT_815525</name>
</gene>
<dbReference type="Proteomes" id="UP001175211">
    <property type="component" value="Unassembled WGS sequence"/>
</dbReference>
<feature type="compositionally biased region" description="Polar residues" evidence="16">
    <location>
        <begin position="240"/>
        <end position="257"/>
    </location>
</feature>
<feature type="compositionally biased region" description="Polar residues" evidence="16">
    <location>
        <begin position="280"/>
        <end position="290"/>
    </location>
</feature>
<dbReference type="GO" id="GO:0044732">
    <property type="term" value="C:mitotic spindle pole body"/>
    <property type="evidence" value="ECO:0007669"/>
    <property type="project" value="TreeGrafter"/>
</dbReference>
<dbReference type="InterPro" id="IPR013964">
    <property type="entry name" value="DASH_Ask1"/>
</dbReference>
<evidence type="ECO:0000256" key="12">
    <source>
        <dbReference type="ARBA" id="ARBA00023212"/>
    </source>
</evidence>
<keyword evidence="13" id="KW-0539">Nucleus</keyword>
<evidence type="ECO:0000256" key="6">
    <source>
        <dbReference type="ARBA" id="ARBA00022454"/>
    </source>
</evidence>
<organism evidence="17 18">
    <name type="scientific">Armillaria tabescens</name>
    <name type="common">Ringless honey mushroom</name>
    <name type="synonym">Agaricus tabescens</name>
    <dbReference type="NCBI Taxonomy" id="1929756"/>
    <lineage>
        <taxon>Eukaryota</taxon>
        <taxon>Fungi</taxon>
        <taxon>Dikarya</taxon>
        <taxon>Basidiomycota</taxon>
        <taxon>Agaricomycotina</taxon>
        <taxon>Agaricomycetes</taxon>
        <taxon>Agaricomycetidae</taxon>
        <taxon>Agaricales</taxon>
        <taxon>Marasmiineae</taxon>
        <taxon>Physalacriaceae</taxon>
        <taxon>Desarmillaria</taxon>
    </lineage>
</organism>
<keyword evidence="15" id="KW-0137">Centromere</keyword>
<evidence type="ECO:0000256" key="11">
    <source>
        <dbReference type="ARBA" id="ARBA00022838"/>
    </source>
</evidence>
<dbReference type="AlphaFoldDB" id="A0AA39NID6"/>
<evidence type="ECO:0000256" key="9">
    <source>
        <dbReference type="ARBA" id="ARBA00022701"/>
    </source>
</evidence>
<comment type="subcellular location">
    <subcellularLocation>
        <location evidence="3">Chromosome</location>
        <location evidence="3">Centromere</location>
        <location evidence="3">Kinetochore</location>
    </subcellularLocation>
    <subcellularLocation>
        <location evidence="2">Cytoplasm</location>
        <location evidence="2">Cytoskeleton</location>
        <location evidence="2">Spindle</location>
    </subcellularLocation>
    <subcellularLocation>
        <location evidence="1">Nucleus</location>
    </subcellularLocation>
</comment>
<feature type="region of interest" description="Disordered" evidence="16">
    <location>
        <begin position="386"/>
        <end position="417"/>
    </location>
</feature>
<evidence type="ECO:0000313" key="18">
    <source>
        <dbReference type="Proteomes" id="UP001175211"/>
    </source>
</evidence>
<evidence type="ECO:0000256" key="7">
    <source>
        <dbReference type="ARBA" id="ARBA00022490"/>
    </source>
</evidence>
<protein>
    <recommendedName>
        <fullName evidence="5">DASH complex subunit ASK1</fullName>
    </recommendedName>
</protein>
<feature type="region of interest" description="Disordered" evidence="16">
    <location>
        <begin position="108"/>
        <end position="346"/>
    </location>
</feature>
<feature type="compositionally biased region" description="Polar residues" evidence="16">
    <location>
        <begin position="147"/>
        <end position="176"/>
    </location>
</feature>
<evidence type="ECO:0000256" key="13">
    <source>
        <dbReference type="ARBA" id="ARBA00023242"/>
    </source>
</evidence>
<evidence type="ECO:0000256" key="8">
    <source>
        <dbReference type="ARBA" id="ARBA00022618"/>
    </source>
</evidence>
<evidence type="ECO:0000256" key="1">
    <source>
        <dbReference type="ARBA" id="ARBA00004123"/>
    </source>
</evidence>
<feature type="compositionally biased region" description="Pro residues" evidence="16">
    <location>
        <begin position="455"/>
        <end position="464"/>
    </location>
</feature>
<sequence length="640" mass="69987">MSEHQRRPIPPHPPRWQPNPDPASIEVPGLDTTASVNDQIDQIEQLITIKLQTIDENFSKIHNVLANKILPAVKRYAVATEPVREAAQFWTSFYEQAAQIRIPTADDYSTVNEQTSEHESGSQTDSHATADSQAEASNATARPFETSIASTESSFHPGQAAFSSTPARPSTTFNTLSSQESEASWSASVESPLVRLDREFQKFSRDEPSVLPPERSRDRPPPSNKGKSREEPQPLLRNVLRQNMYSISEDSTITRSPALSPIKSRRKIKTPIPKTLNPYLPSNTEPSQWNGVVDLRDPSTTTPQRGKRFGYTQRRAGPSTPADDSDDDSFDGLPPGMSPPVLMSPARLPKSTRKTILTRAPTGEAAARITKDLVQDIQSHRRGDSRHMFHGYSTESSTVPTPPSLSRYKGGTDTSSSIVGESSLESMMHRADLGMANIATTPGLRLRPKTRTPAIPKPSPPPLSPQHADDRGFTTDTYGDAVVGQFVTSGNADEGDDDSFADSFADDEVNNTAHPSSAFKLLMQGSGAMDDSFASTESSIDSLDREDIEVEGGPIHPFAGINLNRAFEDSFDDSFNDDDGEPEEETLFGVPPAQRMRQIIDADNNDLVLHGNQLFVDGDTGGLTEQLGQVEASPTPWSRR</sequence>
<dbReference type="GO" id="GO:0042729">
    <property type="term" value="C:DASH complex"/>
    <property type="evidence" value="ECO:0007669"/>
    <property type="project" value="InterPro"/>
</dbReference>
<evidence type="ECO:0000256" key="15">
    <source>
        <dbReference type="ARBA" id="ARBA00023328"/>
    </source>
</evidence>
<dbReference type="GO" id="GO:0051301">
    <property type="term" value="P:cell division"/>
    <property type="evidence" value="ECO:0007669"/>
    <property type="project" value="UniProtKB-KW"/>
</dbReference>
<keyword evidence="18" id="KW-1185">Reference proteome</keyword>
<evidence type="ECO:0000256" key="2">
    <source>
        <dbReference type="ARBA" id="ARBA00004186"/>
    </source>
</evidence>
<evidence type="ECO:0000256" key="10">
    <source>
        <dbReference type="ARBA" id="ARBA00022776"/>
    </source>
</evidence>
<evidence type="ECO:0000256" key="3">
    <source>
        <dbReference type="ARBA" id="ARBA00004629"/>
    </source>
</evidence>
<feature type="region of interest" description="Disordered" evidence="16">
    <location>
        <begin position="1"/>
        <end position="23"/>
    </location>
</feature>
<evidence type="ECO:0000256" key="4">
    <source>
        <dbReference type="ARBA" id="ARBA00010731"/>
    </source>
</evidence>
<accession>A0AA39NID6</accession>
<feature type="compositionally biased region" description="Basic and acidic residues" evidence="16">
    <location>
        <begin position="195"/>
        <end position="220"/>
    </location>
</feature>
<keyword evidence="12" id="KW-0206">Cytoskeleton</keyword>
<feature type="compositionally biased region" description="Pro residues" evidence="16">
    <location>
        <begin position="8"/>
        <end position="21"/>
    </location>
</feature>
<keyword evidence="10" id="KW-0498">Mitosis</keyword>
<dbReference type="EMBL" id="JAUEPS010000004">
    <property type="protein sequence ID" value="KAK0466190.1"/>
    <property type="molecule type" value="Genomic_DNA"/>
</dbReference>
<name>A0AA39NID6_ARMTA</name>
<feature type="region of interest" description="Disordered" evidence="16">
    <location>
        <begin position="446"/>
        <end position="477"/>
    </location>
</feature>
<evidence type="ECO:0000256" key="5">
    <source>
        <dbReference type="ARBA" id="ARBA00014520"/>
    </source>
</evidence>